<name>A0A6N3CWC6_9FIRM</name>
<evidence type="ECO:0000256" key="1">
    <source>
        <dbReference type="SAM" id="Phobius"/>
    </source>
</evidence>
<evidence type="ECO:0000313" key="2">
    <source>
        <dbReference type="EMBL" id="MCB5445237.1"/>
    </source>
</evidence>
<dbReference type="EMBL" id="JAJBMB010000002">
    <property type="protein sequence ID" value="MCB5445237.1"/>
    <property type="molecule type" value="Genomic_DNA"/>
</dbReference>
<organism evidence="3">
    <name type="scientific">Intestinibacter bartlettii</name>
    <dbReference type="NCBI Taxonomy" id="261299"/>
    <lineage>
        <taxon>Bacteria</taxon>
        <taxon>Bacillati</taxon>
        <taxon>Bacillota</taxon>
        <taxon>Clostridia</taxon>
        <taxon>Peptostreptococcales</taxon>
        <taxon>Peptostreptococcaceae</taxon>
        <taxon>Intestinibacter</taxon>
    </lineage>
</organism>
<proteinExistence type="predicted"/>
<keyword evidence="1" id="KW-0812">Transmembrane</keyword>
<reference evidence="3" key="1">
    <citation type="submission" date="2019-11" db="EMBL/GenBank/DDBJ databases">
        <authorList>
            <person name="Feng L."/>
        </authorList>
    </citation>
    <scope>NUCLEOTIDE SEQUENCE</scope>
    <source>
        <strain evidence="3">IbartlettiiLFYP30</strain>
    </source>
</reference>
<evidence type="ECO:0000313" key="3">
    <source>
        <dbReference type="EMBL" id="VYU21326.1"/>
    </source>
</evidence>
<keyword evidence="4" id="KW-1185">Reference proteome</keyword>
<sequence>MSINYTMVAVIMLFVILISIQFTLNKIFMILKEIKEILINKNIKDENNERIRKY</sequence>
<feature type="transmembrane region" description="Helical" evidence="1">
    <location>
        <begin position="6"/>
        <end position="24"/>
    </location>
</feature>
<dbReference type="RefSeq" id="WP_022071834.1">
    <property type="nucleotide sequence ID" value="NZ_BAABXU010000001.1"/>
</dbReference>
<dbReference type="AlphaFoldDB" id="A0A6N3CWC6"/>
<reference evidence="2 4" key="2">
    <citation type="submission" date="2021-10" db="EMBL/GenBank/DDBJ databases">
        <title>Collection of gut derived symbiotic bacterial strains cultured from healthy donors.</title>
        <authorList>
            <person name="Lin H."/>
            <person name="Littmann E."/>
            <person name="Claire K."/>
            <person name="Pamer E."/>
        </authorList>
    </citation>
    <scope>NUCLEOTIDE SEQUENCE [LARGE SCALE GENOMIC DNA]</scope>
    <source>
        <strain evidence="2 4">MSK.17.68</strain>
    </source>
</reference>
<evidence type="ECO:0000313" key="4">
    <source>
        <dbReference type="Proteomes" id="UP001299409"/>
    </source>
</evidence>
<accession>A0A6N3CWC6</accession>
<keyword evidence="1" id="KW-1133">Transmembrane helix</keyword>
<gene>
    <name evidence="3" type="ORF">IBLFYP30_02031</name>
    <name evidence="2" type="ORF">LIP50_03365</name>
</gene>
<protein>
    <submittedName>
        <fullName evidence="3">Uncharacterized protein</fullName>
    </submittedName>
</protein>
<dbReference type="GeneID" id="89564165"/>
<dbReference type="EMBL" id="CACRUE010000031">
    <property type="protein sequence ID" value="VYU21326.1"/>
    <property type="molecule type" value="Genomic_DNA"/>
</dbReference>
<keyword evidence="1" id="KW-0472">Membrane</keyword>
<dbReference type="Proteomes" id="UP001299409">
    <property type="component" value="Unassembled WGS sequence"/>
</dbReference>